<evidence type="ECO:0000313" key="5">
    <source>
        <dbReference type="Proteomes" id="UP000306954"/>
    </source>
</evidence>
<dbReference type="PANTHER" id="PTHR15835">
    <property type="entry name" value="NUCLEAR-INTERACTING PARTNER OF ALK"/>
    <property type="match status" value="1"/>
</dbReference>
<dbReference type="Pfam" id="PF07967">
    <property type="entry name" value="zf-C3HC"/>
    <property type="match status" value="1"/>
</dbReference>
<dbReference type="AlphaFoldDB" id="A0A4T0IR42"/>
<accession>A0A4T0IR42</accession>
<sequence length="298" mass="33753">MPAELEKKLQWFNSTHNFQLRSSTNTSSQTNKKSDLFSFEKFIQRLQSFSLRTYTSKPIELSPPAVALKGWHHDQAHRNRLYCDKCKNGVVVDLSAAQTSTYQKLTDTFVQAIDSSHSVHCPWKYQQCPSSMYRLQELSLPPTLAANSIAERARLIDSNVKFSIQLVHPLSDMQIDSLINAFPDPKPSKESSILALYGWEFKSTSSNHDLLLVSQLDCAKVSLRSDKAMDVVREHRFYAPQLMPLTQGSNSNGVEALFALITRRGRKKHLEESFILNTVSRQDVLKNVKGLLSGSYQS</sequence>
<name>A0A4T0IR42_WALIC</name>
<evidence type="ECO:0000256" key="2">
    <source>
        <dbReference type="ARBA" id="ARBA00023242"/>
    </source>
</evidence>
<evidence type="ECO:0000313" key="4">
    <source>
        <dbReference type="EMBL" id="TIB10895.1"/>
    </source>
</evidence>
<dbReference type="GO" id="GO:0008270">
    <property type="term" value="F:zinc ion binding"/>
    <property type="evidence" value="ECO:0007669"/>
    <property type="project" value="InterPro"/>
</dbReference>
<reference evidence="4 5" key="1">
    <citation type="submission" date="2019-03" db="EMBL/GenBank/DDBJ databases">
        <title>Sequencing 23 genomes of Wallemia ichthyophaga.</title>
        <authorList>
            <person name="Gostincar C."/>
        </authorList>
    </citation>
    <scope>NUCLEOTIDE SEQUENCE [LARGE SCALE GENOMIC DNA]</scope>
    <source>
        <strain evidence="4 5">EXF-8621</strain>
    </source>
</reference>
<dbReference type="Proteomes" id="UP000306954">
    <property type="component" value="Unassembled WGS sequence"/>
</dbReference>
<keyword evidence="2" id="KW-0539">Nucleus</keyword>
<dbReference type="InterPro" id="IPR012935">
    <property type="entry name" value="NuBaID_N"/>
</dbReference>
<comment type="caution">
    <text evidence="4">The sequence shown here is derived from an EMBL/GenBank/DDBJ whole genome shotgun (WGS) entry which is preliminary data.</text>
</comment>
<comment type="subcellular location">
    <subcellularLocation>
        <location evidence="1">Nucleus</location>
    </subcellularLocation>
</comment>
<evidence type="ECO:0000256" key="1">
    <source>
        <dbReference type="ARBA" id="ARBA00004123"/>
    </source>
</evidence>
<proteinExistence type="predicted"/>
<protein>
    <recommendedName>
        <fullName evidence="3">C3HC-type domain-containing protein</fullName>
    </recommendedName>
</protein>
<organism evidence="4 5">
    <name type="scientific">Wallemia ichthyophaga</name>
    <dbReference type="NCBI Taxonomy" id="245174"/>
    <lineage>
        <taxon>Eukaryota</taxon>
        <taxon>Fungi</taxon>
        <taxon>Dikarya</taxon>
        <taxon>Basidiomycota</taxon>
        <taxon>Wallemiomycotina</taxon>
        <taxon>Wallemiomycetes</taxon>
        <taxon>Wallemiales</taxon>
        <taxon>Wallemiaceae</taxon>
        <taxon>Wallemia</taxon>
    </lineage>
</organism>
<dbReference type="PANTHER" id="PTHR15835:SF6">
    <property type="entry name" value="ZINC FINGER C3HC-TYPE PROTEIN 1"/>
    <property type="match status" value="1"/>
</dbReference>
<evidence type="ECO:0000259" key="3">
    <source>
        <dbReference type="Pfam" id="PF07967"/>
    </source>
</evidence>
<dbReference type="EMBL" id="SPOF01000027">
    <property type="protein sequence ID" value="TIB10895.1"/>
    <property type="molecule type" value="Genomic_DNA"/>
</dbReference>
<dbReference type="GO" id="GO:0005634">
    <property type="term" value="C:nucleus"/>
    <property type="evidence" value="ECO:0007669"/>
    <property type="project" value="UniProtKB-SubCell"/>
</dbReference>
<dbReference type="OMA" id="YECEYCH"/>
<feature type="domain" description="C3HC-type" evidence="3">
    <location>
        <begin position="37"/>
        <end position="146"/>
    </location>
</feature>
<gene>
    <name evidence="4" type="ORF">E3P90_02673</name>
</gene>